<reference evidence="1" key="1">
    <citation type="submission" date="2018-06" db="EMBL/GenBank/DDBJ databases">
        <authorList>
            <person name="Zhirakovskaya E."/>
        </authorList>
    </citation>
    <scope>NUCLEOTIDE SEQUENCE</scope>
</reference>
<dbReference type="EMBL" id="UOET01000177">
    <property type="protein sequence ID" value="VAW27938.1"/>
    <property type="molecule type" value="Genomic_DNA"/>
</dbReference>
<dbReference type="AlphaFoldDB" id="A0A3B0UBV5"/>
<proteinExistence type="predicted"/>
<evidence type="ECO:0000313" key="1">
    <source>
        <dbReference type="EMBL" id="VAW27938.1"/>
    </source>
</evidence>
<name>A0A3B0UBV5_9ZZZZ</name>
<sequence length="42" mass="4759">MSDIIVVQYKQAGQSINTIAFGMGEKLQYINEYKETIIFGLC</sequence>
<gene>
    <name evidence="1" type="ORF">MNBD_BACTEROID07-638</name>
</gene>
<protein>
    <submittedName>
        <fullName evidence="1">Uncharacterized protein</fullName>
    </submittedName>
</protein>
<organism evidence="1">
    <name type="scientific">hydrothermal vent metagenome</name>
    <dbReference type="NCBI Taxonomy" id="652676"/>
    <lineage>
        <taxon>unclassified sequences</taxon>
        <taxon>metagenomes</taxon>
        <taxon>ecological metagenomes</taxon>
    </lineage>
</organism>
<accession>A0A3B0UBV5</accession>